<keyword evidence="6" id="KW-0769">Symport</keyword>
<evidence type="ECO:0000256" key="5">
    <source>
        <dbReference type="ARBA" id="ARBA00022692"/>
    </source>
</evidence>
<evidence type="ECO:0000256" key="6">
    <source>
        <dbReference type="ARBA" id="ARBA00022847"/>
    </source>
</evidence>
<feature type="transmembrane region" description="Helical" evidence="9">
    <location>
        <begin position="281"/>
        <end position="302"/>
    </location>
</feature>
<feature type="transmembrane region" description="Helical" evidence="9">
    <location>
        <begin position="166"/>
        <end position="189"/>
    </location>
</feature>
<evidence type="ECO:0000256" key="3">
    <source>
        <dbReference type="ARBA" id="ARBA00022519"/>
    </source>
</evidence>
<dbReference type="GO" id="GO:0016020">
    <property type="term" value="C:membrane"/>
    <property type="evidence" value="ECO:0007669"/>
    <property type="project" value="InterPro"/>
</dbReference>
<feature type="transmembrane region" description="Helical" evidence="9">
    <location>
        <begin position="214"/>
        <end position="233"/>
    </location>
</feature>
<feature type="transmembrane region" description="Helical" evidence="9">
    <location>
        <begin position="248"/>
        <end position="269"/>
    </location>
</feature>
<evidence type="ECO:0000313" key="11">
    <source>
        <dbReference type="Proteomes" id="UP000290253"/>
    </source>
</evidence>
<evidence type="ECO:0000313" key="10">
    <source>
        <dbReference type="EMBL" id="RXS94886.1"/>
    </source>
</evidence>
<evidence type="ECO:0008006" key="12">
    <source>
        <dbReference type="Google" id="ProtNLM"/>
    </source>
</evidence>
<evidence type="ECO:0000256" key="2">
    <source>
        <dbReference type="ARBA" id="ARBA00022475"/>
    </source>
</evidence>
<keyword evidence="3" id="KW-0997">Cell inner membrane</keyword>
<evidence type="ECO:0000256" key="1">
    <source>
        <dbReference type="ARBA" id="ARBA00022448"/>
    </source>
</evidence>
<sequence length="334" mass="35254">MHDAATGGMLLILAGVMNGSFALPMKRMPRWEWENVWLVWSLLALVVMPLATALACVPHLFSGLQEIPMTTLLPVVLCGAAWGVAQVLFGLSVVAIGMALTFSLVLGISAALGAVIPFLHFHEDLLWTRSGAFLFIGLGVLALGMALCAWAGALRERAAGGAAKAASIRFGLLLAIASGVCASSMNVGFSYAKELSVMAVRHGASPAGSATAEWLPLLAGGAIPNLFYAAYLLRRGTAGRYLDVRTRWYWLLTMCMASLWFAGTTLYGVASGMLGSLGAVLGWPVFMSIMVLVASLLGWMAGEWRGSGSRPVRVQFAGLILLTAAVFLFSRAAV</sequence>
<name>A0A4Q1SCD0_9BACT</name>
<feature type="transmembrane region" description="Helical" evidence="9">
    <location>
        <begin position="314"/>
        <end position="333"/>
    </location>
</feature>
<comment type="caution">
    <text evidence="10">The sequence shown here is derived from an EMBL/GenBank/DDBJ whole genome shotgun (WGS) entry which is preliminary data.</text>
</comment>
<feature type="transmembrane region" description="Helical" evidence="9">
    <location>
        <begin position="6"/>
        <end position="25"/>
    </location>
</feature>
<dbReference type="Proteomes" id="UP000290253">
    <property type="component" value="Unassembled WGS sequence"/>
</dbReference>
<keyword evidence="5 9" id="KW-0812">Transmembrane</keyword>
<keyword evidence="7 9" id="KW-1133">Transmembrane helix</keyword>
<proteinExistence type="predicted"/>
<dbReference type="RefSeq" id="WP_129208056.1">
    <property type="nucleotide sequence ID" value="NZ_BMGU01000003.1"/>
</dbReference>
<keyword evidence="2" id="KW-1003">Cell membrane</keyword>
<feature type="transmembrane region" description="Helical" evidence="9">
    <location>
        <begin position="96"/>
        <end position="120"/>
    </location>
</feature>
<keyword evidence="1" id="KW-0813">Transport</keyword>
<keyword evidence="4" id="KW-0762">Sugar transport</keyword>
<organism evidence="10 11">
    <name type="scientific">Silvibacterium dinghuense</name>
    <dbReference type="NCBI Taxonomy" id="1560006"/>
    <lineage>
        <taxon>Bacteria</taxon>
        <taxon>Pseudomonadati</taxon>
        <taxon>Acidobacteriota</taxon>
        <taxon>Terriglobia</taxon>
        <taxon>Terriglobales</taxon>
        <taxon>Acidobacteriaceae</taxon>
        <taxon>Silvibacterium</taxon>
    </lineage>
</organism>
<dbReference type="InterPro" id="IPR004673">
    <property type="entry name" value="L-rhamnose-proton_sym_RhaT"/>
</dbReference>
<dbReference type="AlphaFoldDB" id="A0A4Q1SCD0"/>
<evidence type="ECO:0000256" key="7">
    <source>
        <dbReference type="ARBA" id="ARBA00022989"/>
    </source>
</evidence>
<protein>
    <recommendedName>
        <fullName evidence="12">L-rhamnose-proton symporter</fullName>
    </recommendedName>
</protein>
<evidence type="ECO:0000256" key="9">
    <source>
        <dbReference type="SAM" id="Phobius"/>
    </source>
</evidence>
<evidence type="ECO:0000256" key="8">
    <source>
        <dbReference type="ARBA" id="ARBA00023136"/>
    </source>
</evidence>
<accession>A0A4Q1SCD0</accession>
<feature type="transmembrane region" description="Helical" evidence="9">
    <location>
        <begin position="132"/>
        <end position="154"/>
    </location>
</feature>
<dbReference type="GO" id="GO:0015153">
    <property type="term" value="F:rhamnose transmembrane transporter activity"/>
    <property type="evidence" value="ECO:0007669"/>
    <property type="project" value="InterPro"/>
</dbReference>
<dbReference type="GO" id="GO:0015293">
    <property type="term" value="F:symporter activity"/>
    <property type="evidence" value="ECO:0007669"/>
    <property type="project" value="UniProtKB-KW"/>
</dbReference>
<feature type="transmembrane region" description="Helical" evidence="9">
    <location>
        <begin position="67"/>
        <end position="89"/>
    </location>
</feature>
<feature type="transmembrane region" description="Helical" evidence="9">
    <location>
        <begin position="37"/>
        <end position="61"/>
    </location>
</feature>
<gene>
    <name evidence="10" type="ORF">ESZ00_09590</name>
</gene>
<dbReference type="OrthoDB" id="5241629at2"/>
<dbReference type="Pfam" id="PF06379">
    <property type="entry name" value="RhaT"/>
    <property type="match status" value="1"/>
</dbReference>
<evidence type="ECO:0000256" key="4">
    <source>
        <dbReference type="ARBA" id="ARBA00022597"/>
    </source>
</evidence>
<keyword evidence="8 9" id="KW-0472">Membrane</keyword>
<reference evidence="10 11" key="1">
    <citation type="journal article" date="2016" name="Int. J. Syst. Evol. Microbiol.">
        <title>Acidipila dinghuensis sp. nov., an acidobacterium isolated from forest soil.</title>
        <authorList>
            <person name="Jiang Y.W."/>
            <person name="Wang J."/>
            <person name="Chen M.H."/>
            <person name="Lv Y.Y."/>
            <person name="Qiu L.H."/>
        </authorList>
    </citation>
    <scope>NUCLEOTIDE SEQUENCE [LARGE SCALE GENOMIC DNA]</scope>
    <source>
        <strain evidence="10 11">DHOF10</strain>
    </source>
</reference>
<dbReference type="EMBL" id="SDMK01000002">
    <property type="protein sequence ID" value="RXS94886.1"/>
    <property type="molecule type" value="Genomic_DNA"/>
</dbReference>
<keyword evidence="11" id="KW-1185">Reference proteome</keyword>